<organism evidence="2 3">
    <name type="scientific">Elysia marginata</name>
    <dbReference type="NCBI Taxonomy" id="1093978"/>
    <lineage>
        <taxon>Eukaryota</taxon>
        <taxon>Metazoa</taxon>
        <taxon>Spiralia</taxon>
        <taxon>Lophotrochozoa</taxon>
        <taxon>Mollusca</taxon>
        <taxon>Gastropoda</taxon>
        <taxon>Heterobranchia</taxon>
        <taxon>Euthyneura</taxon>
        <taxon>Panpulmonata</taxon>
        <taxon>Sacoglossa</taxon>
        <taxon>Placobranchoidea</taxon>
        <taxon>Plakobranchidae</taxon>
        <taxon>Elysia</taxon>
    </lineage>
</organism>
<accession>A0AAV4HAK1</accession>
<dbReference type="AlphaFoldDB" id="A0AAV4HAK1"/>
<keyword evidence="3" id="KW-1185">Reference proteome</keyword>
<evidence type="ECO:0000256" key="1">
    <source>
        <dbReference type="SAM" id="MobiDB-lite"/>
    </source>
</evidence>
<dbReference type="EMBL" id="BMAT01008896">
    <property type="protein sequence ID" value="GFR94744.1"/>
    <property type="molecule type" value="Genomic_DNA"/>
</dbReference>
<comment type="caution">
    <text evidence="2">The sequence shown here is derived from an EMBL/GenBank/DDBJ whole genome shotgun (WGS) entry which is preliminary data.</text>
</comment>
<proteinExistence type="predicted"/>
<protein>
    <submittedName>
        <fullName evidence="2">Mediator of RNA polymerase II transcription subunit 19-A</fullName>
    </submittedName>
</protein>
<feature type="region of interest" description="Disordered" evidence="1">
    <location>
        <begin position="21"/>
        <end position="61"/>
    </location>
</feature>
<name>A0AAV4HAK1_9GAST</name>
<gene>
    <name evidence="2" type="ORF">ElyMa_004411600</name>
</gene>
<sequence>MTGENNSLRPRTSVTQILKMADLIRRPEPMQSSPRSSPRDRGSRSPAYPRQDSSGTLKTTISLVPGKAPSVIHTGSFYLVKDIPGRFHFHSVFTLPVLPLDLAKRIE</sequence>
<evidence type="ECO:0000313" key="2">
    <source>
        <dbReference type="EMBL" id="GFR94744.1"/>
    </source>
</evidence>
<feature type="compositionally biased region" description="Polar residues" evidence="1">
    <location>
        <begin position="51"/>
        <end position="61"/>
    </location>
</feature>
<dbReference type="Proteomes" id="UP000762676">
    <property type="component" value="Unassembled WGS sequence"/>
</dbReference>
<reference evidence="2 3" key="1">
    <citation type="journal article" date="2021" name="Elife">
        <title>Chloroplast acquisition without the gene transfer in kleptoplastic sea slugs, Plakobranchus ocellatus.</title>
        <authorList>
            <person name="Maeda T."/>
            <person name="Takahashi S."/>
            <person name="Yoshida T."/>
            <person name="Shimamura S."/>
            <person name="Takaki Y."/>
            <person name="Nagai Y."/>
            <person name="Toyoda A."/>
            <person name="Suzuki Y."/>
            <person name="Arimoto A."/>
            <person name="Ishii H."/>
            <person name="Satoh N."/>
            <person name="Nishiyama T."/>
            <person name="Hasebe M."/>
            <person name="Maruyama T."/>
            <person name="Minagawa J."/>
            <person name="Obokata J."/>
            <person name="Shigenobu S."/>
        </authorList>
    </citation>
    <scope>NUCLEOTIDE SEQUENCE [LARGE SCALE GENOMIC DNA]</scope>
</reference>
<evidence type="ECO:0000313" key="3">
    <source>
        <dbReference type="Proteomes" id="UP000762676"/>
    </source>
</evidence>